<keyword evidence="2" id="KW-0472">Membrane</keyword>
<evidence type="ECO:0000313" key="4">
    <source>
        <dbReference type="EMBL" id="SFH75615.1"/>
    </source>
</evidence>
<dbReference type="GO" id="GO:0004175">
    <property type="term" value="F:endopeptidase activity"/>
    <property type="evidence" value="ECO:0007669"/>
    <property type="project" value="UniProtKB-ARBA"/>
</dbReference>
<dbReference type="GO" id="GO:0080120">
    <property type="term" value="P:CAAX-box protein maturation"/>
    <property type="evidence" value="ECO:0007669"/>
    <property type="project" value="UniProtKB-ARBA"/>
</dbReference>
<dbReference type="RefSeq" id="WP_092092572.1">
    <property type="nucleotide sequence ID" value="NZ_FOQE01000020.1"/>
</dbReference>
<comment type="similarity">
    <text evidence="1">Belongs to the UPF0177 family.</text>
</comment>
<gene>
    <name evidence="4" type="ORF">SAMN04489868_1208</name>
</gene>
<dbReference type="InterPro" id="IPR003675">
    <property type="entry name" value="Rce1/LyrA-like_dom"/>
</dbReference>
<name>A0A1I3CM69_9LACT</name>
<feature type="transmembrane region" description="Helical" evidence="2">
    <location>
        <begin position="200"/>
        <end position="217"/>
    </location>
</feature>
<sequence>MNNWIRSPYVKIVLIYILAQFVPALVLPFTPEKNQFTVSVYATMICFILGTAAMLWTNRRSTFDNSLENSPRPALSTILTWGIAGTLLAFVGQYVAVAIEFFVFHLPLGSQNTQDILLTVGTYPLFLLLVSILGPVMEEFVFRKVIFGFLYDVIGGIGAAVISSLAFAFIHMDGHILIYSFMGFVFSFIYFKTKSIAAPIISHALMNSLVAVASLMYY</sequence>
<feature type="transmembrane region" description="Helical" evidence="2">
    <location>
        <begin position="176"/>
        <end position="193"/>
    </location>
</feature>
<keyword evidence="5" id="KW-1185">Reference proteome</keyword>
<feature type="transmembrane region" description="Helical" evidence="2">
    <location>
        <begin position="36"/>
        <end position="57"/>
    </location>
</feature>
<keyword evidence="2" id="KW-0812">Transmembrane</keyword>
<evidence type="ECO:0000259" key="3">
    <source>
        <dbReference type="Pfam" id="PF02517"/>
    </source>
</evidence>
<feature type="transmembrane region" description="Helical" evidence="2">
    <location>
        <begin position="149"/>
        <end position="170"/>
    </location>
</feature>
<dbReference type="PANTHER" id="PTHR36435">
    <property type="entry name" value="SLR1288 PROTEIN"/>
    <property type="match status" value="1"/>
</dbReference>
<reference evidence="4 5" key="1">
    <citation type="submission" date="2016-10" db="EMBL/GenBank/DDBJ databases">
        <authorList>
            <person name="de Groot N.N."/>
        </authorList>
    </citation>
    <scope>NUCLEOTIDE SEQUENCE [LARGE SCALE GENOMIC DNA]</scope>
    <source>
        <strain evidence="4 5">DSM 27630</strain>
    </source>
</reference>
<protein>
    <recommendedName>
        <fullName evidence="3">CAAX prenyl protease 2/Lysostaphin resistance protein A-like domain-containing protein</fullName>
    </recommendedName>
</protein>
<dbReference type="InterPro" id="IPR052710">
    <property type="entry name" value="CAAX_protease"/>
</dbReference>
<accession>A0A1I3CM69</accession>
<keyword evidence="2" id="KW-1133">Transmembrane helix</keyword>
<dbReference type="Pfam" id="PF02517">
    <property type="entry name" value="Rce1-like"/>
    <property type="match status" value="1"/>
</dbReference>
<organism evidence="4 5">
    <name type="scientific">Pisciglobus halotolerans</name>
    <dbReference type="NCBI Taxonomy" id="745365"/>
    <lineage>
        <taxon>Bacteria</taxon>
        <taxon>Bacillati</taxon>
        <taxon>Bacillota</taxon>
        <taxon>Bacilli</taxon>
        <taxon>Lactobacillales</taxon>
        <taxon>Carnobacteriaceae</taxon>
    </lineage>
</organism>
<evidence type="ECO:0000256" key="1">
    <source>
        <dbReference type="ARBA" id="ARBA00009067"/>
    </source>
</evidence>
<feature type="transmembrane region" description="Helical" evidence="2">
    <location>
        <begin position="78"/>
        <end position="104"/>
    </location>
</feature>
<dbReference type="OrthoDB" id="2194912at2"/>
<feature type="transmembrane region" description="Helical" evidence="2">
    <location>
        <begin position="12"/>
        <end position="30"/>
    </location>
</feature>
<evidence type="ECO:0000256" key="2">
    <source>
        <dbReference type="SAM" id="Phobius"/>
    </source>
</evidence>
<feature type="domain" description="CAAX prenyl protease 2/Lysostaphin resistance protein A-like" evidence="3">
    <location>
        <begin position="124"/>
        <end position="208"/>
    </location>
</feature>
<evidence type="ECO:0000313" key="5">
    <source>
        <dbReference type="Proteomes" id="UP000198668"/>
    </source>
</evidence>
<dbReference type="Proteomes" id="UP000198668">
    <property type="component" value="Unassembled WGS sequence"/>
</dbReference>
<proteinExistence type="inferred from homology"/>
<dbReference type="EMBL" id="FOQE01000020">
    <property type="protein sequence ID" value="SFH75615.1"/>
    <property type="molecule type" value="Genomic_DNA"/>
</dbReference>
<dbReference type="PANTHER" id="PTHR36435:SF6">
    <property type="entry name" value="ABORTIVE INFECTION PROTEIN"/>
    <property type="match status" value="1"/>
</dbReference>
<dbReference type="AlphaFoldDB" id="A0A1I3CM69"/>
<feature type="transmembrane region" description="Helical" evidence="2">
    <location>
        <begin position="116"/>
        <end position="137"/>
    </location>
</feature>